<evidence type="ECO:0000313" key="3">
    <source>
        <dbReference type="Proteomes" id="UP001597053"/>
    </source>
</evidence>
<protein>
    <submittedName>
        <fullName evidence="2">Uncharacterized protein</fullName>
    </submittedName>
</protein>
<accession>A0ABW2ZY84</accession>
<organism evidence="2 3">
    <name type="scientific">Micromonospora azadirachtae</name>
    <dbReference type="NCBI Taxonomy" id="1970735"/>
    <lineage>
        <taxon>Bacteria</taxon>
        <taxon>Bacillati</taxon>
        <taxon>Actinomycetota</taxon>
        <taxon>Actinomycetes</taxon>
        <taxon>Micromonosporales</taxon>
        <taxon>Micromonosporaceae</taxon>
        <taxon>Micromonospora</taxon>
    </lineage>
</organism>
<feature type="chain" id="PRO_5046675558" evidence="1">
    <location>
        <begin position="29"/>
        <end position="156"/>
    </location>
</feature>
<gene>
    <name evidence="2" type="ORF">ACFQZ8_06715</name>
</gene>
<feature type="signal peptide" evidence="1">
    <location>
        <begin position="1"/>
        <end position="28"/>
    </location>
</feature>
<proteinExistence type="predicted"/>
<name>A0ABW2ZY84_9ACTN</name>
<comment type="caution">
    <text evidence="2">The sequence shown here is derived from an EMBL/GenBank/DDBJ whole genome shotgun (WGS) entry which is preliminary data.</text>
</comment>
<dbReference type="EMBL" id="JBHTHM010000181">
    <property type="protein sequence ID" value="MFD0783602.1"/>
    <property type="molecule type" value="Genomic_DNA"/>
</dbReference>
<dbReference type="Proteomes" id="UP001597053">
    <property type="component" value="Unassembled WGS sequence"/>
</dbReference>
<feature type="non-terminal residue" evidence="2">
    <location>
        <position position="156"/>
    </location>
</feature>
<keyword evidence="3" id="KW-1185">Reference proteome</keyword>
<reference evidence="3" key="1">
    <citation type="journal article" date="2019" name="Int. J. Syst. Evol. Microbiol.">
        <title>The Global Catalogue of Microorganisms (GCM) 10K type strain sequencing project: providing services to taxonomists for standard genome sequencing and annotation.</title>
        <authorList>
            <consortium name="The Broad Institute Genomics Platform"/>
            <consortium name="The Broad Institute Genome Sequencing Center for Infectious Disease"/>
            <person name="Wu L."/>
            <person name="Ma J."/>
        </authorList>
    </citation>
    <scope>NUCLEOTIDE SEQUENCE [LARGE SCALE GENOMIC DNA]</scope>
    <source>
        <strain evidence="3">JCM 32148</strain>
    </source>
</reference>
<keyword evidence="1" id="KW-0732">Signal</keyword>
<evidence type="ECO:0000256" key="1">
    <source>
        <dbReference type="SAM" id="SignalP"/>
    </source>
</evidence>
<sequence>MSRKLREVATIVAATALACTLNSGVAAAVQPTFPDTSAAQPTSLAGKEVVLVTGDTVRVDADGRALGFQPAKDRESIPVIMTELKGHSYVLPSDVGALISEGKLDQRLFDVTELSNPAYEKMTGSGVPVIVQYAQSVAAAKSQAPAARAAVRGTTG</sequence>
<dbReference type="PROSITE" id="PS51257">
    <property type="entry name" value="PROKAR_LIPOPROTEIN"/>
    <property type="match status" value="1"/>
</dbReference>
<evidence type="ECO:0000313" key="2">
    <source>
        <dbReference type="EMBL" id="MFD0783602.1"/>
    </source>
</evidence>